<dbReference type="PANTHER" id="PTHR19316">
    <property type="entry name" value="PROTEIN FOLDING REGULATOR"/>
    <property type="match status" value="1"/>
</dbReference>
<gene>
    <name evidence="1" type="ORF">BASA50_000236</name>
</gene>
<reference evidence="1 2" key="1">
    <citation type="submission" date="2021-02" db="EMBL/GenBank/DDBJ databases">
        <title>Variation within the Batrachochytrium salamandrivorans European outbreak.</title>
        <authorList>
            <person name="Kelly M."/>
            <person name="Pasmans F."/>
            <person name="Shea T.P."/>
            <person name="Munoz J.F."/>
            <person name="Carranza S."/>
            <person name="Cuomo C.A."/>
            <person name="Martel A."/>
        </authorList>
    </citation>
    <scope>NUCLEOTIDE SEQUENCE [LARGE SCALE GENOMIC DNA]</scope>
    <source>
        <strain evidence="1 2">AMFP18/2</strain>
    </source>
</reference>
<keyword evidence="2" id="KW-1185">Reference proteome</keyword>
<proteinExistence type="predicted"/>
<dbReference type="Proteomes" id="UP001648503">
    <property type="component" value="Unassembled WGS sequence"/>
</dbReference>
<dbReference type="EMBL" id="JAFCIX010000570">
    <property type="protein sequence ID" value="KAH6586872.1"/>
    <property type="molecule type" value="Genomic_DNA"/>
</dbReference>
<protein>
    <recommendedName>
        <fullName evidence="3">Nucleotide exchange factor SIL1</fullName>
    </recommendedName>
</protein>
<accession>A0ABQ8EUL1</accession>
<evidence type="ECO:0008006" key="3">
    <source>
        <dbReference type="Google" id="ProtNLM"/>
    </source>
</evidence>
<dbReference type="InterPro" id="IPR050693">
    <property type="entry name" value="Hsp70_NEF-Inhibitors"/>
</dbReference>
<dbReference type="InterPro" id="IPR011989">
    <property type="entry name" value="ARM-like"/>
</dbReference>
<dbReference type="SUPFAM" id="SSF48371">
    <property type="entry name" value="ARM repeat"/>
    <property type="match status" value="1"/>
</dbReference>
<dbReference type="Gene3D" id="1.25.10.10">
    <property type="entry name" value="Leucine-rich Repeat Variant"/>
    <property type="match status" value="1"/>
</dbReference>
<dbReference type="InterPro" id="IPR016024">
    <property type="entry name" value="ARM-type_fold"/>
</dbReference>
<sequence>MCPGVNPVFQAIRPGQQVPKGLHIRMNFETGVKEAKLLAPHDPPLTEEELISVTLSEDAGSVEVDMTHSLYDSSNEDMFALDGKSKDIILKEVPETTAAQPSIPNRLIAGKDKIAPEYERPAGLKGSKAQAFDQTLLELKSSTNQITVNLILDHLDYVVHQIDYGINFAKSDIAIPILVDLMRGEDPHIRERAAEIVGNALSNNPKAQELASRFGLTMDLWTLFENQTLLILQKRLLFAFGAMIRSNPTALALFADSQGSDGFLKMAVYCATDSLSMKMRERIMTLFSDLVDPDMISIPEPSESVQGQSASNLGIGRASPEAISLWCRLCESEVEDEESLDYKESRIRALELLRKQNICPT</sequence>
<dbReference type="PANTHER" id="PTHR19316:SF18">
    <property type="entry name" value="HSP70-BINDING PROTEIN 1"/>
    <property type="match status" value="1"/>
</dbReference>
<organism evidence="1 2">
    <name type="scientific">Batrachochytrium salamandrivorans</name>
    <dbReference type="NCBI Taxonomy" id="1357716"/>
    <lineage>
        <taxon>Eukaryota</taxon>
        <taxon>Fungi</taxon>
        <taxon>Fungi incertae sedis</taxon>
        <taxon>Chytridiomycota</taxon>
        <taxon>Chytridiomycota incertae sedis</taxon>
        <taxon>Chytridiomycetes</taxon>
        <taxon>Rhizophydiales</taxon>
        <taxon>Rhizophydiales incertae sedis</taxon>
        <taxon>Batrachochytrium</taxon>
    </lineage>
</organism>
<comment type="caution">
    <text evidence="1">The sequence shown here is derived from an EMBL/GenBank/DDBJ whole genome shotgun (WGS) entry which is preliminary data.</text>
</comment>
<evidence type="ECO:0000313" key="2">
    <source>
        <dbReference type="Proteomes" id="UP001648503"/>
    </source>
</evidence>
<name>A0ABQ8EUL1_9FUNG</name>
<evidence type="ECO:0000313" key="1">
    <source>
        <dbReference type="EMBL" id="KAH6586872.1"/>
    </source>
</evidence>